<dbReference type="Proteomes" id="UP000594262">
    <property type="component" value="Unplaced"/>
</dbReference>
<dbReference type="PANTHER" id="PTHR46082:SF6">
    <property type="entry name" value="AAA+ ATPASE DOMAIN-CONTAINING PROTEIN-RELATED"/>
    <property type="match status" value="1"/>
</dbReference>
<dbReference type="Gene3D" id="1.25.40.10">
    <property type="entry name" value="Tetratricopeptide repeat domain"/>
    <property type="match status" value="2"/>
</dbReference>
<feature type="compositionally biased region" description="Polar residues" evidence="1">
    <location>
        <begin position="589"/>
        <end position="609"/>
    </location>
</feature>
<feature type="compositionally biased region" description="Polar residues" evidence="1">
    <location>
        <begin position="51"/>
        <end position="61"/>
    </location>
</feature>
<dbReference type="SUPFAM" id="SSF48452">
    <property type="entry name" value="TPR-like"/>
    <property type="match status" value="1"/>
</dbReference>
<feature type="region of interest" description="Disordered" evidence="1">
    <location>
        <begin position="570"/>
        <end position="689"/>
    </location>
</feature>
<dbReference type="OrthoDB" id="7772680at2759"/>
<proteinExistence type="predicted"/>
<dbReference type="GeneID" id="136823232"/>
<evidence type="ECO:0000313" key="3">
    <source>
        <dbReference type="Proteomes" id="UP000594262"/>
    </source>
</evidence>
<dbReference type="PANTHER" id="PTHR46082">
    <property type="entry name" value="ATP/GTP-BINDING PROTEIN-RELATED"/>
    <property type="match status" value="1"/>
</dbReference>
<feature type="compositionally biased region" description="Basic and acidic residues" evidence="1">
    <location>
        <begin position="81"/>
        <end position="92"/>
    </location>
</feature>
<keyword evidence="3" id="KW-1185">Reference proteome</keyword>
<reference evidence="2" key="1">
    <citation type="submission" date="2021-01" db="UniProtKB">
        <authorList>
            <consortium name="EnsemblMetazoa"/>
        </authorList>
    </citation>
    <scope>IDENTIFICATION</scope>
</reference>
<feature type="compositionally biased region" description="Polar residues" evidence="1">
    <location>
        <begin position="618"/>
        <end position="633"/>
    </location>
</feature>
<organism evidence="2 3">
    <name type="scientific">Clytia hemisphaerica</name>
    <dbReference type="NCBI Taxonomy" id="252671"/>
    <lineage>
        <taxon>Eukaryota</taxon>
        <taxon>Metazoa</taxon>
        <taxon>Cnidaria</taxon>
        <taxon>Hydrozoa</taxon>
        <taxon>Hydroidolina</taxon>
        <taxon>Leptothecata</taxon>
        <taxon>Obeliida</taxon>
        <taxon>Clytiidae</taxon>
        <taxon>Clytia</taxon>
    </lineage>
</organism>
<feature type="region of interest" description="Disordered" evidence="1">
    <location>
        <begin position="1"/>
        <end position="66"/>
    </location>
</feature>
<dbReference type="InterPro" id="IPR011990">
    <property type="entry name" value="TPR-like_helical_dom_sf"/>
</dbReference>
<dbReference type="EnsemblMetazoa" id="CLYHEMT009987.1">
    <property type="protein sequence ID" value="CLYHEMP009987.1"/>
    <property type="gene ID" value="CLYHEMG009987"/>
</dbReference>
<name>A0A7M5WSF2_9CNID</name>
<evidence type="ECO:0000313" key="2">
    <source>
        <dbReference type="EnsemblMetazoa" id="CLYHEMP009987.1"/>
    </source>
</evidence>
<accession>A0A7M5WSF2</accession>
<protein>
    <submittedName>
        <fullName evidence="2">Uncharacterized protein</fullName>
    </submittedName>
</protein>
<feature type="region of interest" description="Disordered" evidence="1">
    <location>
        <begin position="81"/>
        <end position="101"/>
    </location>
</feature>
<sequence length="689" mass="79478">MSRDDGSSFESWEEEEERDSSANLAEEEKDIKPENFHKSPTNSKSNDEGKTNNSHSANTIRAGTIKRKDSELSKVIDLMTPKHDALDGETPKPNHGPSKKVDEQKIDDYRKLLSTFTTLFGSQHERTNDIKHILATRLFQNSQFEESSQLFEDLKIAYSEDFGEKSAEAISVTEKYILSQIMSGNVDRIAEEIENFCQLQEQEIDEQATDPWQLRQPFVDYLMKHDYYSEAQQILEDCLKDKELSTEVEETLQILVQVKMKLGKCYKKLKKFQKSLDLYGEILSITRHGEFLLNEDELLAMKEDIADLYCKVDDFENALGTYFELYSNYIERHGGECAETLSIRTSIAEALLRQEKVEDALKIYRAVFDSYLNLPETTDELKVHMKHIIGHVYLKENRLFEALQTFRDVLHEYEDLHPDDSQHADILEARSSVAAALLKEKKFYESRMLYKQVWESYKNIHGEEDTKTTQIENILIDLEKLDEMLTLEDREKISKNVEENEGNHFGSQDFDKYILPKLTIETPKNKDDEENNETFLVSNMEGDESQRNVESENDDVIDDLLSDQESNLSALKKGSRKTSENKQGDDNDILQNQELPENNTGKPNPSTSFFDPWKSQDTENTQASEFQNSQSLNNDKDAKTNPVSWDDISLDRNEDADETTDIMQDIEQQNEAKRGSKKKKKKGACCTVS</sequence>
<dbReference type="InterPro" id="IPR053137">
    <property type="entry name" value="NLR-like"/>
</dbReference>
<dbReference type="RefSeq" id="XP_066935514.1">
    <property type="nucleotide sequence ID" value="XM_067079413.1"/>
</dbReference>
<evidence type="ECO:0000256" key="1">
    <source>
        <dbReference type="SAM" id="MobiDB-lite"/>
    </source>
</evidence>
<dbReference type="AlphaFoldDB" id="A0A7M5WSF2"/>